<sequence>MAMNDLPFSTELNLPREPFSGHVRLLLVPLPEGEPPSVDLALEYNGTRSVLALFGAAVNAQMFNRSDDVVSAWRADPPSIEARTFGIELQARVENLPLYAWAHLLALLRKNHDALEPLQSASITAEGAHGELPVGDVVNVVPQDLRADEPPFEWEAVGAEKSRNISLEMLFRDPVEPGVHERVEDDLSVWLQMIILGAFDLEFEEADDLDPLGTVKSTSPYRIECFVPYYTGDMSGFVALENWLRHMHRQGQALEEAGLQ</sequence>
<evidence type="ECO:0000313" key="1">
    <source>
        <dbReference type="EMBL" id="NRF66899.1"/>
    </source>
</evidence>
<accession>A0ABX2EE56</accession>
<name>A0ABX2EE56_9BURK</name>
<gene>
    <name evidence="1" type="ORF">HLB44_07885</name>
</gene>
<dbReference type="RefSeq" id="WP_173121993.1">
    <property type="nucleotide sequence ID" value="NZ_JABRWJ010000002.1"/>
</dbReference>
<proteinExistence type="predicted"/>
<keyword evidence="2" id="KW-1185">Reference proteome</keyword>
<reference evidence="1 2" key="1">
    <citation type="submission" date="2020-05" db="EMBL/GenBank/DDBJ databases">
        <title>Aquincola sp. isolate from soil.</title>
        <authorList>
            <person name="Han J."/>
            <person name="Kim D.-U."/>
        </authorList>
    </citation>
    <scope>NUCLEOTIDE SEQUENCE [LARGE SCALE GENOMIC DNA]</scope>
    <source>
        <strain evidence="1 2">S2</strain>
    </source>
</reference>
<protein>
    <submittedName>
        <fullName evidence="1">Uncharacterized protein</fullName>
    </submittedName>
</protein>
<dbReference type="EMBL" id="JABRWJ010000002">
    <property type="protein sequence ID" value="NRF66899.1"/>
    <property type="molecule type" value="Genomic_DNA"/>
</dbReference>
<comment type="caution">
    <text evidence="1">The sequence shown here is derived from an EMBL/GenBank/DDBJ whole genome shotgun (WGS) entry which is preliminary data.</text>
</comment>
<organism evidence="1 2">
    <name type="scientific">Pseudaquabacterium terrae</name>
    <dbReference type="NCBI Taxonomy" id="2732868"/>
    <lineage>
        <taxon>Bacteria</taxon>
        <taxon>Pseudomonadati</taxon>
        <taxon>Pseudomonadota</taxon>
        <taxon>Betaproteobacteria</taxon>
        <taxon>Burkholderiales</taxon>
        <taxon>Sphaerotilaceae</taxon>
        <taxon>Pseudaquabacterium</taxon>
    </lineage>
</organism>
<evidence type="ECO:0000313" key="2">
    <source>
        <dbReference type="Proteomes" id="UP000737171"/>
    </source>
</evidence>
<dbReference type="Proteomes" id="UP000737171">
    <property type="component" value="Unassembled WGS sequence"/>
</dbReference>